<keyword evidence="20" id="KW-1185">Reference proteome</keyword>
<keyword evidence="14 16" id="KW-0472">Membrane</keyword>
<feature type="region of interest" description="Disordered" evidence="15">
    <location>
        <begin position="216"/>
        <end position="236"/>
    </location>
</feature>
<dbReference type="SUPFAM" id="SSF55874">
    <property type="entry name" value="ATPase domain of HSP90 chaperone/DNA topoisomerase II/histidine kinase"/>
    <property type="match status" value="1"/>
</dbReference>
<dbReference type="PROSITE" id="PS50109">
    <property type="entry name" value="HIS_KIN"/>
    <property type="match status" value="1"/>
</dbReference>
<reference evidence="19 20" key="1">
    <citation type="submission" date="2018-08" db="EMBL/GenBank/DDBJ databases">
        <title>Lysobacter sp. zong2l5, whole genome shotgun sequence.</title>
        <authorList>
            <person name="Zhang X."/>
            <person name="Feng G."/>
            <person name="Zhu H."/>
        </authorList>
    </citation>
    <scope>NUCLEOTIDE SEQUENCE [LARGE SCALE GENOMIC DNA]</scope>
    <source>
        <strain evidence="20">zong2l5</strain>
    </source>
</reference>
<dbReference type="InterPro" id="IPR005467">
    <property type="entry name" value="His_kinase_dom"/>
</dbReference>
<evidence type="ECO:0000256" key="13">
    <source>
        <dbReference type="ARBA" id="ARBA00023012"/>
    </source>
</evidence>
<evidence type="ECO:0000259" key="17">
    <source>
        <dbReference type="PROSITE" id="PS50109"/>
    </source>
</evidence>
<evidence type="ECO:0000256" key="4">
    <source>
        <dbReference type="ARBA" id="ARBA00022475"/>
    </source>
</evidence>
<evidence type="ECO:0000256" key="3">
    <source>
        <dbReference type="ARBA" id="ARBA00012438"/>
    </source>
</evidence>
<dbReference type="GO" id="GO:0000155">
    <property type="term" value="F:phosphorelay sensor kinase activity"/>
    <property type="evidence" value="ECO:0007669"/>
    <property type="project" value="InterPro"/>
</dbReference>
<dbReference type="PANTHER" id="PTHR44936:SF5">
    <property type="entry name" value="SENSOR HISTIDINE KINASE ENVZ"/>
    <property type="match status" value="1"/>
</dbReference>
<dbReference type="PRINTS" id="PR00344">
    <property type="entry name" value="BCTRLSENSOR"/>
</dbReference>
<comment type="caution">
    <text evidence="19">The sequence shown here is derived from an EMBL/GenBank/DDBJ whole genome shotgun (WGS) entry which is preliminary data.</text>
</comment>
<gene>
    <name evidence="19" type="ORF">DX914_02250</name>
</gene>
<dbReference type="PANTHER" id="PTHR44936">
    <property type="entry name" value="SENSOR PROTEIN CREC"/>
    <property type="match status" value="1"/>
</dbReference>
<dbReference type="SUPFAM" id="SSF47384">
    <property type="entry name" value="Homodimeric domain of signal transducing histidine kinase"/>
    <property type="match status" value="1"/>
</dbReference>
<keyword evidence="11" id="KW-0067">ATP-binding</keyword>
<keyword evidence="5" id="KW-0997">Cell inner membrane</keyword>
<dbReference type="CDD" id="cd00075">
    <property type="entry name" value="HATPase"/>
    <property type="match status" value="1"/>
</dbReference>
<feature type="domain" description="HAMP" evidence="18">
    <location>
        <begin position="326"/>
        <end position="378"/>
    </location>
</feature>
<evidence type="ECO:0000313" key="19">
    <source>
        <dbReference type="EMBL" id="RDZ27994.1"/>
    </source>
</evidence>
<dbReference type="EMBL" id="QTSU01000001">
    <property type="protein sequence ID" value="RDZ27994.1"/>
    <property type="molecule type" value="Genomic_DNA"/>
</dbReference>
<name>A0A371K290_9GAMM</name>
<keyword evidence="6" id="KW-0597">Phosphoprotein</keyword>
<evidence type="ECO:0000256" key="9">
    <source>
        <dbReference type="ARBA" id="ARBA00022741"/>
    </source>
</evidence>
<dbReference type="PROSITE" id="PS50885">
    <property type="entry name" value="HAMP"/>
    <property type="match status" value="1"/>
</dbReference>
<dbReference type="InterPro" id="IPR003594">
    <property type="entry name" value="HATPase_dom"/>
</dbReference>
<dbReference type="SMART" id="SM00304">
    <property type="entry name" value="HAMP"/>
    <property type="match status" value="1"/>
</dbReference>
<comment type="catalytic activity">
    <reaction evidence="1">
        <text>ATP + protein L-histidine = ADP + protein N-phospho-L-histidine.</text>
        <dbReference type="EC" id="2.7.13.3"/>
    </reaction>
</comment>
<dbReference type="InterPro" id="IPR050980">
    <property type="entry name" value="2C_sensor_his_kinase"/>
</dbReference>
<evidence type="ECO:0000256" key="1">
    <source>
        <dbReference type="ARBA" id="ARBA00000085"/>
    </source>
</evidence>
<evidence type="ECO:0000256" key="10">
    <source>
        <dbReference type="ARBA" id="ARBA00022777"/>
    </source>
</evidence>
<accession>A0A371K290</accession>
<evidence type="ECO:0000313" key="20">
    <source>
        <dbReference type="Proteomes" id="UP000264492"/>
    </source>
</evidence>
<evidence type="ECO:0000256" key="15">
    <source>
        <dbReference type="SAM" id="MobiDB-lite"/>
    </source>
</evidence>
<evidence type="ECO:0000256" key="12">
    <source>
        <dbReference type="ARBA" id="ARBA00022989"/>
    </source>
</evidence>
<feature type="transmembrane region" description="Helical" evidence="16">
    <location>
        <begin position="20"/>
        <end position="46"/>
    </location>
</feature>
<dbReference type="InterPro" id="IPR003660">
    <property type="entry name" value="HAMP_dom"/>
</dbReference>
<evidence type="ECO:0000259" key="18">
    <source>
        <dbReference type="PROSITE" id="PS50885"/>
    </source>
</evidence>
<dbReference type="Gene3D" id="3.30.565.10">
    <property type="entry name" value="Histidine kinase-like ATPase, C-terminal domain"/>
    <property type="match status" value="1"/>
</dbReference>
<evidence type="ECO:0000256" key="8">
    <source>
        <dbReference type="ARBA" id="ARBA00022692"/>
    </source>
</evidence>
<evidence type="ECO:0000256" key="7">
    <source>
        <dbReference type="ARBA" id="ARBA00022679"/>
    </source>
</evidence>
<dbReference type="Pfam" id="PF00512">
    <property type="entry name" value="HisKA"/>
    <property type="match status" value="1"/>
</dbReference>
<dbReference type="InterPro" id="IPR003661">
    <property type="entry name" value="HisK_dim/P_dom"/>
</dbReference>
<protein>
    <recommendedName>
        <fullName evidence="3">histidine kinase</fullName>
        <ecNumber evidence="3">2.7.13.3</ecNumber>
    </recommendedName>
</protein>
<keyword evidence="4" id="KW-1003">Cell membrane</keyword>
<dbReference type="SMART" id="SM00387">
    <property type="entry name" value="HATPase_c"/>
    <property type="match status" value="1"/>
</dbReference>
<keyword evidence="7" id="KW-0808">Transferase</keyword>
<evidence type="ECO:0000256" key="6">
    <source>
        <dbReference type="ARBA" id="ARBA00022553"/>
    </source>
</evidence>
<evidence type="ECO:0000256" key="14">
    <source>
        <dbReference type="ARBA" id="ARBA00023136"/>
    </source>
</evidence>
<keyword evidence="9" id="KW-0547">Nucleotide-binding</keyword>
<dbReference type="Pfam" id="PF00672">
    <property type="entry name" value="HAMP"/>
    <property type="match status" value="1"/>
</dbReference>
<dbReference type="CDD" id="cd06225">
    <property type="entry name" value="HAMP"/>
    <property type="match status" value="1"/>
</dbReference>
<keyword evidence="13" id="KW-0902">Two-component regulatory system</keyword>
<evidence type="ECO:0000256" key="11">
    <source>
        <dbReference type="ARBA" id="ARBA00022840"/>
    </source>
</evidence>
<proteinExistence type="predicted"/>
<feature type="domain" description="Histidine kinase" evidence="17">
    <location>
        <begin position="386"/>
        <end position="584"/>
    </location>
</feature>
<dbReference type="SMART" id="SM00388">
    <property type="entry name" value="HisKA"/>
    <property type="match status" value="1"/>
</dbReference>
<dbReference type="Gene3D" id="1.10.287.130">
    <property type="match status" value="1"/>
</dbReference>
<evidence type="ECO:0000256" key="2">
    <source>
        <dbReference type="ARBA" id="ARBA00004429"/>
    </source>
</evidence>
<keyword evidence="10" id="KW-0418">Kinase</keyword>
<sequence length="586" mass="62700">MSGRAPARSSLAPPLSRLRLAPRIAIVVLLTMAMTLLIDVAVGMVLRSTGPTLVDEQSLVQQALDMRARLAVLPARERAAAAERATRARKVEFALLPRSDDRHGPPLSGLIENMRKRLVESPDTSGGAYAVSMNVLPDGRGGAVRQVTVVVPRLGAARGEILSVAARQAMGAPAITAVPNGAVALRVAEPLEALHADAESAPRTAAAPLPTVDMVAGPALPEGDTWTPTDRPGDDRPRLYTTSVQSLPPPPPRGFVVGGVVPGLLNALRPDLDMPRMSVATELPDGQWLLASPGKPSPRWLQHLLKLSGMLLLILAVAGLSMWTARSFVRPLNELSQAAERLGREREPTPIEGMTIPEYAAIAQTFNEMQVRLKRFVDDRTQQLAAISHDLRTPLTRMRLFAEYADDSHRERLLGEIAQMEAMIAGCLAFAGEDASLEPHQTVDLASLLISLCDDVADAGGDAHYEGPDHAYLPCQPIAMRRAFANLIDNGWRYGDRVRVSLSESDDALHVDVADDGPGIAPELYERAFAPFRRLDDVRGRHIAGSGLGLSIARSVVRGHGGDVNLAPGAQGGLLVRVELPKPASG</sequence>
<dbReference type="AlphaFoldDB" id="A0A371K290"/>
<keyword evidence="8 16" id="KW-0812">Transmembrane</keyword>
<dbReference type="GO" id="GO:0005886">
    <property type="term" value="C:plasma membrane"/>
    <property type="evidence" value="ECO:0007669"/>
    <property type="project" value="UniProtKB-SubCell"/>
</dbReference>
<dbReference type="Pfam" id="PF02518">
    <property type="entry name" value="HATPase_c"/>
    <property type="match status" value="1"/>
</dbReference>
<dbReference type="GO" id="GO:0005524">
    <property type="term" value="F:ATP binding"/>
    <property type="evidence" value="ECO:0007669"/>
    <property type="project" value="UniProtKB-KW"/>
</dbReference>
<evidence type="ECO:0000256" key="5">
    <source>
        <dbReference type="ARBA" id="ARBA00022519"/>
    </source>
</evidence>
<dbReference type="CDD" id="cd00082">
    <property type="entry name" value="HisKA"/>
    <property type="match status" value="1"/>
</dbReference>
<dbReference type="InterPro" id="IPR004358">
    <property type="entry name" value="Sig_transdc_His_kin-like_C"/>
</dbReference>
<evidence type="ECO:0000256" key="16">
    <source>
        <dbReference type="SAM" id="Phobius"/>
    </source>
</evidence>
<dbReference type="EC" id="2.7.13.3" evidence="3"/>
<dbReference type="InterPro" id="IPR036890">
    <property type="entry name" value="HATPase_C_sf"/>
</dbReference>
<comment type="subcellular location">
    <subcellularLocation>
        <location evidence="2">Cell inner membrane</location>
        <topology evidence="2">Multi-pass membrane protein</topology>
    </subcellularLocation>
</comment>
<keyword evidence="12 16" id="KW-1133">Transmembrane helix</keyword>
<dbReference type="Proteomes" id="UP000264492">
    <property type="component" value="Unassembled WGS sequence"/>
</dbReference>
<dbReference type="InterPro" id="IPR036097">
    <property type="entry name" value="HisK_dim/P_sf"/>
</dbReference>
<dbReference type="RefSeq" id="WP_115857436.1">
    <property type="nucleotide sequence ID" value="NZ_QTSU01000001.1"/>
</dbReference>
<dbReference type="OrthoDB" id="9804645at2"/>
<organism evidence="19 20">
    <name type="scientific">Lysobacter silvisoli</name>
    <dbReference type="NCBI Taxonomy" id="2293254"/>
    <lineage>
        <taxon>Bacteria</taxon>
        <taxon>Pseudomonadati</taxon>
        <taxon>Pseudomonadota</taxon>
        <taxon>Gammaproteobacteria</taxon>
        <taxon>Lysobacterales</taxon>
        <taxon>Lysobacteraceae</taxon>
        <taxon>Lysobacter</taxon>
    </lineage>
</organism>